<dbReference type="PANTHER" id="PTHR12935:SF0">
    <property type="entry name" value="GAMMA-GLUTAMYLCYCLOTRANSFERASE"/>
    <property type="match status" value="1"/>
</dbReference>
<evidence type="ECO:0000256" key="4">
    <source>
        <dbReference type="PIRSR" id="PIRSR617939-2"/>
    </source>
</evidence>
<comment type="caution">
    <text evidence="6">The sequence shown here is derived from an EMBL/GenBank/DDBJ whole genome shotgun (WGS) entry which is preliminary data.</text>
</comment>
<keyword evidence="2" id="KW-0456">Lyase</keyword>
<evidence type="ECO:0000313" key="7">
    <source>
        <dbReference type="Proteomes" id="UP000297716"/>
    </source>
</evidence>
<reference evidence="6 7" key="1">
    <citation type="submission" date="2019-03" db="EMBL/GenBank/DDBJ databases">
        <title>Draft genome sequence of Xylaria hypoxylon DSM 108379, a ubiquitous saprotrophic-parasitic fungi on hardwood.</title>
        <authorList>
            <person name="Buettner E."/>
            <person name="Leonhardt S."/>
            <person name="Gebauer A.M."/>
            <person name="Liers C."/>
            <person name="Hofrichter M."/>
            <person name="Kellner H."/>
        </authorList>
    </citation>
    <scope>NUCLEOTIDE SEQUENCE [LARGE SCALE GENOMIC DNA]</scope>
    <source>
        <strain evidence="6 7">DSM 108379</strain>
    </source>
</reference>
<organism evidence="6 7">
    <name type="scientific">Xylaria hypoxylon</name>
    <dbReference type="NCBI Taxonomy" id="37992"/>
    <lineage>
        <taxon>Eukaryota</taxon>
        <taxon>Fungi</taxon>
        <taxon>Dikarya</taxon>
        <taxon>Ascomycota</taxon>
        <taxon>Pezizomycotina</taxon>
        <taxon>Sordariomycetes</taxon>
        <taxon>Xylariomycetidae</taxon>
        <taxon>Xylariales</taxon>
        <taxon>Xylariaceae</taxon>
        <taxon>Xylaria</taxon>
    </lineage>
</organism>
<dbReference type="OrthoDB" id="2017317at2759"/>
<evidence type="ECO:0000256" key="2">
    <source>
        <dbReference type="ARBA" id="ARBA00023239"/>
    </source>
</evidence>
<keyword evidence="7" id="KW-1185">Reference proteome</keyword>
<feature type="binding site" evidence="4">
    <location>
        <begin position="75"/>
        <end position="80"/>
    </location>
    <ligand>
        <name>substrate</name>
    </ligand>
</feature>
<feature type="region of interest" description="Disordered" evidence="5">
    <location>
        <begin position="211"/>
        <end position="242"/>
    </location>
</feature>
<evidence type="ECO:0000256" key="5">
    <source>
        <dbReference type="SAM" id="MobiDB-lite"/>
    </source>
</evidence>
<dbReference type="GO" id="GO:0003839">
    <property type="term" value="F:gamma-glutamylcyclotransferase activity"/>
    <property type="evidence" value="ECO:0007669"/>
    <property type="project" value="UniProtKB-EC"/>
</dbReference>
<dbReference type="STRING" id="37992.A0A4Z0YRC4"/>
<protein>
    <recommendedName>
        <fullName evidence="1">gamma-glutamylcyclotransferase</fullName>
        <ecNumber evidence="1">4.3.2.9</ecNumber>
    </recommendedName>
</protein>
<feature type="binding site" evidence="4">
    <location>
        <position position="265"/>
    </location>
    <ligand>
        <name>substrate</name>
    </ligand>
</feature>
<proteinExistence type="predicted"/>
<dbReference type="Gene3D" id="3.10.490.10">
    <property type="entry name" value="Gamma-glutamyl cyclotransferase-like"/>
    <property type="match status" value="1"/>
</dbReference>
<dbReference type="Proteomes" id="UP000297716">
    <property type="component" value="Unassembled WGS sequence"/>
</dbReference>
<gene>
    <name evidence="6" type="ORF">E0Z10_g7730</name>
</gene>
<dbReference type="EC" id="4.3.2.9" evidence="1"/>
<feature type="active site" description="Proton acceptor" evidence="3">
    <location>
        <position position="167"/>
    </location>
</feature>
<dbReference type="InterPro" id="IPR017939">
    <property type="entry name" value="G-Glutamylcylcotransferase"/>
</dbReference>
<dbReference type="AlphaFoldDB" id="A0A4Z0YRC4"/>
<evidence type="ECO:0000256" key="1">
    <source>
        <dbReference type="ARBA" id="ARBA00012346"/>
    </source>
</evidence>
<sequence length="394" mass="43783">MSQQPDTRLEEGRDEHYIPARERGLRRFWNSRTGYRRAPTPKSYPPVSSIPKTSPERLALASAENPSADTKTILYLAYGSNLCAQTFLGFRGIRPISQINVSAPVFELCFDLPGIPYNEPCFANTRPRKIPKPPIPGYPPDIPPAAGVYGVVYEVTPEDYAKIIKTEGGGQGYHDVLTPCFELPPGLHVPEKPPIPGLPKPFLAHTLYAPTLPDLPGDGKNPGEEESDSDGDGGDKDPRKQPWFRRLLLPTRRPDPDYAQASARYLNLIRDGAREHALPDDYQAYLAQLQSYAATTVLQQIGRFLFLATALPGLLLTLGLSRLLADEAGRTPRWLGVATNALMNILWALYDVGFKPLFGDGERKNEDLDMRRKAKVIIITDEADSKKNRLLGDW</sequence>
<feature type="region of interest" description="Disordered" evidence="5">
    <location>
        <begin position="31"/>
        <end position="51"/>
    </location>
</feature>
<dbReference type="PANTHER" id="PTHR12935">
    <property type="entry name" value="GAMMA-GLUTAMYLCYCLOTRANSFERASE"/>
    <property type="match status" value="1"/>
</dbReference>
<evidence type="ECO:0000313" key="6">
    <source>
        <dbReference type="EMBL" id="TGJ81033.1"/>
    </source>
</evidence>
<dbReference type="EMBL" id="SKBN01000188">
    <property type="protein sequence ID" value="TGJ81033.1"/>
    <property type="molecule type" value="Genomic_DNA"/>
</dbReference>
<name>A0A4Z0YRC4_9PEZI</name>
<accession>A0A4Z0YRC4</accession>
<evidence type="ECO:0000256" key="3">
    <source>
        <dbReference type="PIRSR" id="PIRSR617939-1"/>
    </source>
</evidence>